<accession>A0AAI9NYQ1</accession>
<feature type="region of interest" description="Disordered" evidence="2">
    <location>
        <begin position="1"/>
        <end position="342"/>
    </location>
</feature>
<proteinExistence type="inferred from homology"/>
<feature type="compositionally biased region" description="Basic and acidic residues" evidence="2">
    <location>
        <begin position="263"/>
        <end position="280"/>
    </location>
</feature>
<feature type="compositionally biased region" description="Basic and acidic residues" evidence="2">
    <location>
        <begin position="39"/>
        <end position="68"/>
    </location>
</feature>
<evidence type="ECO:0000313" key="6">
    <source>
        <dbReference type="Proteomes" id="UP000660047"/>
    </source>
</evidence>
<feature type="transmembrane region" description="Helical" evidence="3">
    <location>
        <begin position="400"/>
        <end position="420"/>
    </location>
</feature>
<dbReference type="NCBIfam" id="TIGR00350">
    <property type="entry name" value="lytR_cpsA_psr"/>
    <property type="match status" value="1"/>
</dbReference>
<sequence length="776" mass="87209">MDNKKKNGMRSRYDEDMDWLDDDDDYLDDGGLIGSLLFGDKKKKEKRRDPEPERKADKRPEKKPEKKTQKNISRPVKPEENYDEYYHEDSRARRVKSEARAKQRQTGQPVADRAVDRGPVKRTQGTVPRTQSNKSTVQRPSKAAQRPRRSIQSTGSSSVDNLLREVDNIETDVQTRHEELRREAWERTQRNVAKAKAEVERLELEREQNAREEARKLKVQQELERRQQMKEAEKKEEPVEEDNKITEPQESDAEVVETATQPVEEHEQKTEPADILEKNTEPVLDDEVEEAAEAEPVEEDSTVSSRRTDDMLDMDELERMEKDIDEDKLSYSESDTADLGLGDIGKALGFDEVELEDDEEEPEEDEESDSEKFFRENLLDEADPKVVNPERKKLNISTRVWAIAFFVLLALFILICIIYVKNYARMKYNEMDINEISADQILVNDGVKDATKGYRAIALYGVDSRDSNMNSGTNSDSIMIVSINESTKEIKLVSVYRDTLMEIASGSMDTTQKVNYAYQLGGAVTAINTLNTNLDLNITDYVAVDFSAMASIIDAVGGVDVKVIDEEVNNFNKNLAEQISLSGKYSSGITEAGEYTLDGQQAVAYSRIRSTGQGDITRTERQRIVLMKVIDKLLSADTGSLDSFVDVSFKCISTSLNKDDIHALVKNVAGYKVVDTAGFPFAYEAKELSDKGNCLVAADMASNVEALHEYLYGADKYVISGTVKQISSNIESISGVKSQKVKVTTEAPGDGISDGSDEDGDLRTITTPPKGMIVEE</sequence>
<dbReference type="RefSeq" id="WP_055223740.1">
    <property type="nucleotide sequence ID" value="NZ_BLYL01000007.1"/>
</dbReference>
<comment type="similarity">
    <text evidence="1">Belongs to the LytR/CpsA/Psr (LCP) family.</text>
</comment>
<feature type="compositionally biased region" description="Basic and acidic residues" evidence="2">
    <location>
        <begin position="76"/>
        <end position="101"/>
    </location>
</feature>
<evidence type="ECO:0000256" key="1">
    <source>
        <dbReference type="ARBA" id="ARBA00006068"/>
    </source>
</evidence>
<dbReference type="Proteomes" id="UP000660047">
    <property type="component" value="Unassembled WGS sequence"/>
</dbReference>
<dbReference type="InterPro" id="IPR050922">
    <property type="entry name" value="LytR/CpsA/Psr_CW_biosynth"/>
</dbReference>
<dbReference type="InterPro" id="IPR004474">
    <property type="entry name" value="LytR_CpsA_psr"/>
</dbReference>
<feature type="compositionally biased region" description="Basic and acidic residues" evidence="2">
    <location>
        <begin position="162"/>
        <end position="247"/>
    </location>
</feature>
<keyword evidence="3" id="KW-1133">Transmembrane helix</keyword>
<comment type="caution">
    <text evidence="5">The sequence shown here is derived from an EMBL/GenBank/DDBJ whole genome shotgun (WGS) entry which is preliminary data.</text>
</comment>
<dbReference type="PANTHER" id="PTHR33392:SF6">
    <property type="entry name" value="POLYISOPRENYL-TEICHOIC ACID--PEPTIDOGLYCAN TEICHOIC ACID TRANSFERASE TAGU"/>
    <property type="match status" value="1"/>
</dbReference>
<feature type="compositionally biased region" description="Acidic residues" evidence="2">
    <location>
        <begin position="354"/>
        <end position="369"/>
    </location>
</feature>
<feature type="domain" description="Cell envelope-related transcriptional attenuator" evidence="4">
    <location>
        <begin position="474"/>
        <end position="634"/>
    </location>
</feature>
<feature type="compositionally biased region" description="Polar residues" evidence="2">
    <location>
        <begin position="123"/>
        <end position="139"/>
    </location>
</feature>
<feature type="compositionally biased region" description="Acidic residues" evidence="2">
    <location>
        <begin position="283"/>
        <end position="301"/>
    </location>
</feature>
<evidence type="ECO:0000256" key="2">
    <source>
        <dbReference type="SAM" id="MobiDB-lite"/>
    </source>
</evidence>
<evidence type="ECO:0000256" key="3">
    <source>
        <dbReference type="SAM" id="Phobius"/>
    </source>
</evidence>
<keyword evidence="3" id="KW-0472">Membrane</keyword>
<organism evidence="5 6">
    <name type="scientific">Coprococcus eutactus</name>
    <dbReference type="NCBI Taxonomy" id="33043"/>
    <lineage>
        <taxon>Bacteria</taxon>
        <taxon>Bacillati</taxon>
        <taxon>Bacillota</taxon>
        <taxon>Clostridia</taxon>
        <taxon>Lachnospirales</taxon>
        <taxon>Lachnospiraceae</taxon>
        <taxon>Coprococcus</taxon>
    </lineage>
</organism>
<name>A0AAI9NYQ1_9FIRM</name>
<reference evidence="5" key="1">
    <citation type="submission" date="2020-06" db="EMBL/GenBank/DDBJ databases">
        <title>Characterization of fructooligosaccharide metabolism and fructooligosaccharide-degrading enzymes in human commensal butyrate producers.</title>
        <authorList>
            <person name="Tanno H."/>
            <person name="Fujii T."/>
            <person name="Hirano K."/>
            <person name="Maeno S."/>
            <person name="Tonozuka T."/>
            <person name="Sakamoto M."/>
            <person name="Ohkuma M."/>
            <person name="Tochio T."/>
            <person name="Endo A."/>
        </authorList>
    </citation>
    <scope>NUCLEOTIDE SEQUENCE</scope>
    <source>
        <strain evidence="5">JCM 31265</strain>
    </source>
</reference>
<dbReference type="AlphaFoldDB" id="A0AAI9NYQ1"/>
<evidence type="ECO:0000259" key="4">
    <source>
        <dbReference type="Pfam" id="PF03816"/>
    </source>
</evidence>
<gene>
    <name evidence="5" type="ORF">COEU31_14750</name>
</gene>
<feature type="compositionally biased region" description="Acidic residues" evidence="2">
    <location>
        <begin position="15"/>
        <end position="28"/>
    </location>
</feature>
<feature type="region of interest" description="Disordered" evidence="2">
    <location>
        <begin position="744"/>
        <end position="776"/>
    </location>
</feature>
<feature type="compositionally biased region" description="Basic and acidic residues" evidence="2">
    <location>
        <begin position="317"/>
        <end position="330"/>
    </location>
</feature>
<dbReference type="PANTHER" id="PTHR33392">
    <property type="entry name" value="POLYISOPRENYL-TEICHOIC ACID--PEPTIDOGLYCAN TEICHOIC ACID TRANSFERASE TAGU"/>
    <property type="match status" value="1"/>
</dbReference>
<dbReference type="Pfam" id="PF03816">
    <property type="entry name" value="LytR_cpsA_psr"/>
    <property type="match status" value="1"/>
</dbReference>
<evidence type="ECO:0000313" key="5">
    <source>
        <dbReference type="EMBL" id="GFO94429.1"/>
    </source>
</evidence>
<feature type="region of interest" description="Disordered" evidence="2">
    <location>
        <begin position="354"/>
        <end position="375"/>
    </location>
</feature>
<dbReference type="EMBL" id="BLYL01000007">
    <property type="protein sequence ID" value="GFO94429.1"/>
    <property type="molecule type" value="Genomic_DNA"/>
</dbReference>
<feature type="compositionally biased region" description="Polar residues" evidence="2">
    <location>
        <begin position="150"/>
        <end position="160"/>
    </location>
</feature>
<dbReference type="Gene3D" id="3.40.630.190">
    <property type="entry name" value="LCP protein"/>
    <property type="match status" value="1"/>
</dbReference>
<keyword evidence="3" id="KW-0812">Transmembrane</keyword>
<protein>
    <recommendedName>
        <fullName evidence="4">Cell envelope-related transcriptional attenuator domain-containing protein</fullName>
    </recommendedName>
</protein>